<dbReference type="NCBIfam" id="TIGR01563">
    <property type="entry name" value="gp16_SPP1"/>
    <property type="match status" value="1"/>
</dbReference>
<dbReference type="Pfam" id="PF05521">
    <property type="entry name" value="Phage_HCP"/>
    <property type="match status" value="1"/>
</dbReference>
<gene>
    <name evidence="1" type="ORF">BAU08_09525</name>
</gene>
<proteinExistence type="predicted"/>
<name>A0A193FV82_9BORD</name>
<sequence length="116" mass="12602">MRAGELNRRIAIQRRGSGTDETGQPLDEWVDAGTIWANIANETGMGAIRSSLEGGVPTNIARYSFKVRFAEARALAVDAGMRVSHDGQFFDIKGLTQDLKDREAAYILCEQGGNDG</sequence>
<dbReference type="EMBL" id="CP016171">
    <property type="protein sequence ID" value="ANN71545.1"/>
    <property type="molecule type" value="Genomic_DNA"/>
</dbReference>
<accession>A0A193FV82</accession>
<dbReference type="Gene3D" id="2.40.10.270">
    <property type="entry name" value="Bacteriophage SPP1 head-tail adaptor protein"/>
    <property type="match status" value="1"/>
</dbReference>
<protein>
    <submittedName>
        <fullName evidence="1">Phage head-tail joining protein</fullName>
    </submittedName>
</protein>
<dbReference type="AlphaFoldDB" id="A0A193FV82"/>
<dbReference type="InterPro" id="IPR038666">
    <property type="entry name" value="SSP1_head-tail_sf"/>
</dbReference>
<organism evidence="1 2">
    <name type="scientific">Bordetella bronchialis</name>
    <dbReference type="NCBI Taxonomy" id="463025"/>
    <lineage>
        <taxon>Bacteria</taxon>
        <taxon>Pseudomonadati</taxon>
        <taxon>Pseudomonadota</taxon>
        <taxon>Betaproteobacteria</taxon>
        <taxon>Burkholderiales</taxon>
        <taxon>Alcaligenaceae</taxon>
        <taxon>Bordetella</taxon>
    </lineage>
</organism>
<dbReference type="RefSeq" id="WP_066669071.1">
    <property type="nucleotide sequence ID" value="NZ_CP016171.1"/>
</dbReference>
<dbReference type="InterPro" id="IPR008767">
    <property type="entry name" value="Phage_SPP1_head-tail_adaptor"/>
</dbReference>
<evidence type="ECO:0000313" key="1">
    <source>
        <dbReference type="EMBL" id="ANN71545.1"/>
    </source>
</evidence>
<dbReference type="STRING" id="463025.BAU08_09525"/>
<dbReference type="Proteomes" id="UP000092213">
    <property type="component" value="Chromosome"/>
</dbReference>
<evidence type="ECO:0000313" key="2">
    <source>
        <dbReference type="Proteomes" id="UP000092213"/>
    </source>
</evidence>
<reference evidence="1 2" key="1">
    <citation type="submission" date="2016-06" db="EMBL/GenBank/DDBJ databases">
        <title>Complete genome sequences of Bordetella bronchialis and Bordetella flabilis.</title>
        <authorList>
            <person name="LiPuma J.J."/>
            <person name="Spilker T."/>
        </authorList>
    </citation>
    <scope>NUCLEOTIDE SEQUENCE [LARGE SCALE GENOMIC DNA]</scope>
    <source>
        <strain evidence="1 2">AU17976</strain>
    </source>
</reference>